<dbReference type="PROSITE" id="PS50980">
    <property type="entry name" value="COA_CT_NTER"/>
    <property type="match status" value="1"/>
</dbReference>
<dbReference type="PRINTS" id="PR01070">
    <property type="entry name" value="ACCCTRFRASEB"/>
</dbReference>
<organism evidence="4 5">
    <name type="scientific">Kipferlia bialata</name>
    <dbReference type="NCBI Taxonomy" id="797122"/>
    <lineage>
        <taxon>Eukaryota</taxon>
        <taxon>Metamonada</taxon>
        <taxon>Carpediemonas-like organisms</taxon>
        <taxon>Kipferlia</taxon>
    </lineage>
</organism>
<dbReference type="GO" id="GO:0006633">
    <property type="term" value="P:fatty acid biosynthetic process"/>
    <property type="evidence" value="ECO:0007669"/>
    <property type="project" value="InterPro"/>
</dbReference>
<comment type="subunit">
    <text evidence="1">Acetyl-CoA carboxylase is a heterohexamer composed of biotin carboxyl carrier protein, biotin carboxylase and 2 subunits each of ACCase subunit alpha and ACCase plastid-coded subunit beta (accD).</text>
</comment>
<dbReference type="InterPro" id="IPR000438">
    <property type="entry name" value="Acetyl_CoA_COase_Trfase_b_su"/>
</dbReference>
<evidence type="ECO:0000313" key="5">
    <source>
        <dbReference type="Proteomes" id="UP000265618"/>
    </source>
</evidence>
<dbReference type="AlphaFoldDB" id="A0A9K3D7P9"/>
<dbReference type="Gene3D" id="3.90.226.10">
    <property type="entry name" value="2-enoyl-CoA Hydratase, Chain A, domain 1"/>
    <property type="match status" value="1"/>
</dbReference>
<feature type="domain" description="CoA carboxyltransferase N-terminal" evidence="3">
    <location>
        <begin position="1"/>
        <end position="155"/>
    </location>
</feature>
<feature type="non-terminal residue" evidence="4">
    <location>
        <position position="1"/>
    </location>
</feature>
<proteinExistence type="predicted"/>
<dbReference type="Proteomes" id="UP000265618">
    <property type="component" value="Unassembled WGS sequence"/>
</dbReference>
<dbReference type="GO" id="GO:2001295">
    <property type="term" value="P:malonyl-CoA biosynthetic process"/>
    <property type="evidence" value="ECO:0007669"/>
    <property type="project" value="TreeGrafter"/>
</dbReference>
<evidence type="ECO:0000256" key="2">
    <source>
        <dbReference type="ARBA" id="ARBA00022679"/>
    </source>
</evidence>
<accession>A0A9K3D7P9</accession>
<name>A0A9K3D7P9_9EUKA</name>
<evidence type="ECO:0000313" key="4">
    <source>
        <dbReference type="EMBL" id="GIQ89960.1"/>
    </source>
</evidence>
<gene>
    <name evidence="4" type="ORF">KIPB_012585</name>
</gene>
<dbReference type="EMBL" id="BDIP01005618">
    <property type="protein sequence ID" value="GIQ89960.1"/>
    <property type="molecule type" value="Genomic_DNA"/>
</dbReference>
<dbReference type="GO" id="GO:0003989">
    <property type="term" value="F:acetyl-CoA carboxylase activity"/>
    <property type="evidence" value="ECO:0007669"/>
    <property type="project" value="InterPro"/>
</dbReference>
<feature type="non-terminal residue" evidence="4">
    <location>
        <position position="155"/>
    </location>
</feature>
<evidence type="ECO:0000259" key="3">
    <source>
        <dbReference type="PROSITE" id="PS50980"/>
    </source>
</evidence>
<dbReference type="InterPro" id="IPR011762">
    <property type="entry name" value="COA_CT_N"/>
</dbReference>
<dbReference type="Pfam" id="PF01039">
    <property type="entry name" value="Carboxyl_trans"/>
    <property type="match status" value="1"/>
</dbReference>
<reference evidence="4 5" key="1">
    <citation type="journal article" date="2018" name="PLoS ONE">
        <title>The draft genome of Kipferlia bialata reveals reductive genome evolution in fornicate parasites.</title>
        <authorList>
            <person name="Tanifuji G."/>
            <person name="Takabayashi S."/>
            <person name="Kume K."/>
            <person name="Takagi M."/>
            <person name="Nakayama T."/>
            <person name="Kamikawa R."/>
            <person name="Inagaki Y."/>
            <person name="Hashimoto T."/>
        </authorList>
    </citation>
    <scope>NUCLEOTIDE SEQUENCE [LARGE SCALE GENOMIC DNA]</scope>
    <source>
        <strain evidence="4">NY0173</strain>
    </source>
</reference>
<dbReference type="GO" id="GO:0016740">
    <property type="term" value="F:transferase activity"/>
    <property type="evidence" value="ECO:0007669"/>
    <property type="project" value="UniProtKB-KW"/>
</dbReference>
<comment type="caution">
    <text evidence="4">The sequence shown here is derived from an EMBL/GenBank/DDBJ whole genome shotgun (WGS) entry which is preliminary data.</text>
</comment>
<dbReference type="InterPro" id="IPR034733">
    <property type="entry name" value="AcCoA_carboxyl_beta"/>
</dbReference>
<dbReference type="SUPFAM" id="SSF52096">
    <property type="entry name" value="ClpP/crotonase"/>
    <property type="match status" value="1"/>
</dbReference>
<dbReference type="InterPro" id="IPR029045">
    <property type="entry name" value="ClpP/crotonase-like_dom_sf"/>
</dbReference>
<dbReference type="GO" id="GO:0009317">
    <property type="term" value="C:acetyl-CoA carboxylase complex"/>
    <property type="evidence" value="ECO:0007669"/>
    <property type="project" value="InterPro"/>
</dbReference>
<dbReference type="PANTHER" id="PTHR42995">
    <property type="entry name" value="ACETYL-COENZYME A CARBOXYLASE CARBOXYL TRANSFERASE SUBUNIT BETA, CHLOROPLASTIC"/>
    <property type="match status" value="1"/>
</dbReference>
<keyword evidence="5" id="KW-1185">Reference proteome</keyword>
<dbReference type="OrthoDB" id="10053020at2759"/>
<evidence type="ECO:0000256" key="1">
    <source>
        <dbReference type="ARBA" id="ARBA00011842"/>
    </source>
</evidence>
<sequence>ELDRSRDRTGCGAAVTPIIRHIPVSHSVSTPTMPVMWVYHDFGFLGGSLGCAEGERLCRALCHASEEGYPVVFDTASGGARMQEGILALQQMAKVSAAVAKYKVDTCLPVVTLFNDPTYGGVSASYAHQADIQVAIRGARVGLSGPDVIKNTMCR</sequence>
<dbReference type="PANTHER" id="PTHR42995:SF5">
    <property type="entry name" value="ACETYL-COENZYME A CARBOXYLASE CARBOXYL TRANSFERASE SUBUNIT BETA, CHLOROPLASTIC"/>
    <property type="match status" value="1"/>
</dbReference>
<protein>
    <submittedName>
        <fullName evidence="4">Acetyl-CoA carboxylase carboxyl transferase, beta subunit</fullName>
    </submittedName>
</protein>
<keyword evidence="2 4" id="KW-0808">Transferase</keyword>